<dbReference type="CDD" id="cd02440">
    <property type="entry name" value="AdoMet_MTases"/>
    <property type="match status" value="1"/>
</dbReference>
<sequence>MEECKPTDILAGADSEYYWESYSHPGIHDEMLKDRHRTLSYKRALVPSVVKGKIVLDVGCGTGILSMFAARNGAKRVYAVEMSSVRKQAAEIIKLNGYENVITLIQGKMEEVDIPEKVDIIVSEWMGYNLMFESMLASVIYARDKYLKDDGIILPDTASIYIAGINDEELLQEKERFWSNVYGFDFSCVLSDVTVDPLVDYCDSRYLCTTPVKIITFDLRHMSVNQMDFTVPFEFVINRDVPLSGICLYFDCTFLKKSYLTTKPDTNTHWKQTCFYFDLPFDNAAPGDIVKGVYHCKPAASHPRHLDIELKCSCEAKQWTNDQVYHMN</sequence>
<dbReference type="Pfam" id="PF22528">
    <property type="entry name" value="PRMT_C"/>
    <property type="match status" value="1"/>
</dbReference>
<keyword evidence="4 6" id="KW-0949">S-adenosyl-L-methionine</keyword>
<dbReference type="Pfam" id="PF06325">
    <property type="entry name" value="PrmA"/>
    <property type="match status" value="1"/>
</dbReference>
<organism evidence="8 9">
    <name type="scientific">Entamoeba histolytica</name>
    <dbReference type="NCBI Taxonomy" id="5759"/>
    <lineage>
        <taxon>Eukaryota</taxon>
        <taxon>Amoebozoa</taxon>
        <taxon>Evosea</taxon>
        <taxon>Archamoebae</taxon>
        <taxon>Mastigamoebida</taxon>
        <taxon>Entamoebidae</taxon>
        <taxon>Entamoeba</taxon>
    </lineage>
</organism>
<dbReference type="GO" id="GO:0005634">
    <property type="term" value="C:nucleus"/>
    <property type="evidence" value="ECO:0007669"/>
    <property type="project" value="TreeGrafter"/>
</dbReference>
<evidence type="ECO:0000256" key="3">
    <source>
        <dbReference type="ARBA" id="ARBA00022679"/>
    </source>
</evidence>
<proteinExistence type="predicted"/>
<dbReference type="InterPro" id="IPR025799">
    <property type="entry name" value="Arg_MeTrfase"/>
</dbReference>
<keyword evidence="2 6" id="KW-0489">Methyltransferase</keyword>
<dbReference type="OMA" id="QRNDHIH"/>
<dbReference type="EMBL" id="BDEQ01000001">
    <property type="protein sequence ID" value="GAT91499.1"/>
    <property type="molecule type" value="Genomic_DNA"/>
</dbReference>
<dbReference type="VEuPathDB" id="AmoebaDB:EHI_152460"/>
<evidence type="ECO:0000256" key="2">
    <source>
        <dbReference type="ARBA" id="ARBA00022603"/>
    </source>
</evidence>
<protein>
    <recommendedName>
        <fullName evidence="1">type I protein arginine methyltransferase</fullName>
        <ecNumber evidence="1">2.1.1.319</ecNumber>
    </recommendedName>
</protein>
<gene>
    <name evidence="8" type="ORF">CL6EHI_152460</name>
</gene>
<comment type="caution">
    <text evidence="8">The sequence shown here is derived from an EMBL/GenBank/DDBJ whole genome shotgun (WGS) entry which is preliminary data.</text>
</comment>
<dbReference type="SUPFAM" id="SSF53335">
    <property type="entry name" value="S-adenosyl-L-methionine-dependent methyltransferases"/>
    <property type="match status" value="1"/>
</dbReference>
<dbReference type="EC" id="2.1.1.319" evidence="1"/>
<comment type="catalytic activity">
    <reaction evidence="5">
        <text>L-arginyl-[protein] + S-adenosyl-L-methionine = N(omega)-methyl-L-arginyl-[protein] + S-adenosyl-L-homocysteine + H(+)</text>
        <dbReference type="Rhea" id="RHEA:48100"/>
        <dbReference type="Rhea" id="RHEA-COMP:10532"/>
        <dbReference type="Rhea" id="RHEA-COMP:11990"/>
        <dbReference type="ChEBI" id="CHEBI:15378"/>
        <dbReference type="ChEBI" id="CHEBI:29965"/>
        <dbReference type="ChEBI" id="CHEBI:57856"/>
        <dbReference type="ChEBI" id="CHEBI:59789"/>
        <dbReference type="ChEBI" id="CHEBI:65280"/>
    </reaction>
    <physiologicalReaction direction="left-to-right" evidence="5">
        <dbReference type="Rhea" id="RHEA:48101"/>
    </physiologicalReaction>
</comment>
<dbReference type="PROSITE" id="PS51678">
    <property type="entry name" value="SAM_MT_PRMT"/>
    <property type="match status" value="1"/>
</dbReference>
<name>A0A5K1VAJ5_ENTHI</name>
<accession>A0A5K1VAJ5</accession>
<dbReference type="VEuPathDB" id="AmoebaDB:KM1_002080"/>
<dbReference type="AlphaFoldDB" id="A0A5K1VAJ5"/>
<dbReference type="VEuPathDB" id="AmoebaDB:EHI5A_000810"/>
<evidence type="ECO:0000256" key="1">
    <source>
        <dbReference type="ARBA" id="ARBA00011925"/>
    </source>
</evidence>
<evidence type="ECO:0000313" key="8">
    <source>
        <dbReference type="EMBL" id="GAT91499.1"/>
    </source>
</evidence>
<dbReference type="FunFam" id="2.70.160.11:FF:000031">
    <property type="entry name" value="Protein arginine N-methyltransferase 1, putative"/>
    <property type="match status" value="1"/>
</dbReference>
<evidence type="ECO:0000313" key="9">
    <source>
        <dbReference type="Proteomes" id="UP000078387"/>
    </source>
</evidence>
<dbReference type="VEuPathDB" id="AmoebaDB:EHI7A_018620"/>
<dbReference type="VEuPathDB" id="AmoebaDB:EHI8A_044600"/>
<dbReference type="GO" id="GO:0032259">
    <property type="term" value="P:methylation"/>
    <property type="evidence" value="ECO:0007669"/>
    <property type="project" value="UniProtKB-KW"/>
</dbReference>
<dbReference type="PANTHER" id="PTHR11006">
    <property type="entry name" value="PROTEIN ARGININE N-METHYLTRANSFERASE"/>
    <property type="match status" value="1"/>
</dbReference>
<dbReference type="InterPro" id="IPR029063">
    <property type="entry name" value="SAM-dependent_MTases_sf"/>
</dbReference>
<evidence type="ECO:0000256" key="4">
    <source>
        <dbReference type="ARBA" id="ARBA00022691"/>
    </source>
</evidence>
<dbReference type="GO" id="GO:0042054">
    <property type="term" value="F:histone methyltransferase activity"/>
    <property type="evidence" value="ECO:0007669"/>
    <property type="project" value="TreeGrafter"/>
</dbReference>
<dbReference type="Gene3D" id="2.70.160.11">
    <property type="entry name" value="Hnrnp arginine n-methyltransferase1"/>
    <property type="match status" value="1"/>
</dbReference>
<dbReference type="InterPro" id="IPR055135">
    <property type="entry name" value="PRMT_dom"/>
</dbReference>
<evidence type="ECO:0000259" key="7">
    <source>
        <dbReference type="Pfam" id="PF22528"/>
    </source>
</evidence>
<reference evidence="8 9" key="1">
    <citation type="submission" date="2016-05" db="EMBL/GenBank/DDBJ databases">
        <title>First whole genome sequencing of Entamoeba histolytica HM1:IMSS-clone-6.</title>
        <authorList>
            <person name="Mukherjee Avik.K."/>
            <person name="Izumyama S."/>
            <person name="Nakada-Tsukui K."/>
            <person name="Nozaki T."/>
        </authorList>
    </citation>
    <scope>NUCLEOTIDE SEQUENCE [LARGE SCALE GENOMIC DNA]</scope>
    <source>
        <strain evidence="8 9">HM1:IMSS clone 6</strain>
    </source>
</reference>
<dbReference type="PANTHER" id="PTHR11006:SF53">
    <property type="entry name" value="PROTEIN ARGININE N-METHYLTRANSFERASE 3"/>
    <property type="match status" value="1"/>
</dbReference>
<evidence type="ECO:0000256" key="6">
    <source>
        <dbReference type="PROSITE-ProRule" id="PRU01015"/>
    </source>
</evidence>
<evidence type="ECO:0000256" key="5">
    <source>
        <dbReference type="ARBA" id="ARBA00049303"/>
    </source>
</evidence>
<dbReference type="Proteomes" id="UP000078387">
    <property type="component" value="Unassembled WGS sequence"/>
</dbReference>
<dbReference type="GO" id="GO:0035242">
    <property type="term" value="F:protein-arginine omega-N asymmetric methyltransferase activity"/>
    <property type="evidence" value="ECO:0007669"/>
    <property type="project" value="UniProtKB-EC"/>
</dbReference>
<keyword evidence="3 6" id="KW-0808">Transferase</keyword>
<dbReference type="FunFam" id="3.40.50.150:FF:000003">
    <property type="entry name" value="Blast:Protein arginine N-methyltransferase 1"/>
    <property type="match status" value="1"/>
</dbReference>
<feature type="domain" description="Protein arginine N-methyltransferase" evidence="7">
    <location>
        <begin position="156"/>
        <end position="313"/>
    </location>
</feature>
<dbReference type="Gene3D" id="3.40.50.150">
    <property type="entry name" value="Vaccinia Virus protein VP39"/>
    <property type="match status" value="1"/>
</dbReference>